<dbReference type="InParanoid" id="H2ZMF8"/>
<dbReference type="InterPro" id="IPR023606">
    <property type="entry name" value="CoA-Trfase_III_dom_1_sf"/>
</dbReference>
<evidence type="ECO:0000313" key="4">
    <source>
        <dbReference type="Proteomes" id="UP000007875"/>
    </source>
</evidence>
<dbReference type="Gene3D" id="3.30.1540.10">
    <property type="entry name" value="formyl-coa transferase, domain 3"/>
    <property type="match status" value="1"/>
</dbReference>
<dbReference type="FunFam" id="3.40.50.10540:FF:000005">
    <property type="entry name" value="succinate--hydroxymethylglutarate CoA-transferase isoform X1"/>
    <property type="match status" value="1"/>
</dbReference>
<organism evidence="3 4">
    <name type="scientific">Ciona savignyi</name>
    <name type="common">Pacific transparent sea squirt</name>
    <dbReference type="NCBI Taxonomy" id="51511"/>
    <lineage>
        <taxon>Eukaryota</taxon>
        <taxon>Metazoa</taxon>
        <taxon>Chordata</taxon>
        <taxon>Tunicata</taxon>
        <taxon>Ascidiacea</taxon>
        <taxon>Phlebobranchia</taxon>
        <taxon>Cionidae</taxon>
        <taxon>Ciona</taxon>
    </lineage>
</organism>
<keyword evidence="4" id="KW-1185">Reference proteome</keyword>
<dbReference type="Proteomes" id="UP000007875">
    <property type="component" value="Unassembled WGS sequence"/>
</dbReference>
<accession>H2ZMF8</accession>
<dbReference type="HOGENOM" id="CLU_033975_0_0_1"/>
<dbReference type="GeneTree" id="ENSGT00940000157866"/>
<protein>
    <recommendedName>
        <fullName evidence="5">Succinyl-CoA:glutarate-CoA transferase</fullName>
    </recommendedName>
</protein>
<dbReference type="STRING" id="51511.ENSCSAVP00000018774"/>
<dbReference type="InterPro" id="IPR003673">
    <property type="entry name" value="CoA-Trfase_fam_III"/>
</dbReference>
<dbReference type="SUPFAM" id="SSF89796">
    <property type="entry name" value="CoA-transferase family III (CaiB/BaiF)"/>
    <property type="match status" value="1"/>
</dbReference>
<dbReference type="FunCoup" id="H2ZMF8">
    <property type="interactions" value="1"/>
</dbReference>
<dbReference type="Ensembl" id="ENSCSAVT00000018979.1">
    <property type="protein sequence ID" value="ENSCSAVP00000018774.1"/>
    <property type="gene ID" value="ENSCSAVG00000011030.1"/>
</dbReference>
<dbReference type="InterPro" id="IPR050483">
    <property type="entry name" value="CoA-transferase_III_domain"/>
</dbReference>
<reference evidence="3" key="2">
    <citation type="submission" date="2025-08" db="UniProtKB">
        <authorList>
            <consortium name="Ensembl"/>
        </authorList>
    </citation>
    <scope>IDENTIFICATION</scope>
</reference>
<dbReference type="Pfam" id="PF02515">
    <property type="entry name" value="CoA_transf_3"/>
    <property type="match status" value="1"/>
</dbReference>
<name>H2ZMF8_CIOSA</name>
<dbReference type="PANTHER" id="PTHR48207:SF3">
    <property type="entry name" value="SUCCINATE--HYDROXYMETHYLGLUTARATE COA-TRANSFERASE"/>
    <property type="match status" value="1"/>
</dbReference>
<dbReference type="PANTHER" id="PTHR48207">
    <property type="entry name" value="SUCCINATE--HYDROXYMETHYLGLUTARATE COA-TRANSFERASE"/>
    <property type="match status" value="1"/>
</dbReference>
<sequence length="387" mass="42688">FAVPSWRRKHMTLNPASKLLNGVRVLDMTRVLAGPFASMILGDLGAEIVKIENPNLGDDTREWGPPFLGSESAYFVSINRNKKSVAVNIKHEKGADIIKRLVKKSDVLMENYIPGQLERMGYGYDHLKELNTGLIYCSITGYGSDGPYATRPGYDVIASSIAGLTNITGPEDGDPCRVGVAMTDMSTGLFAHGAILAALLQREKTGHGQKIDCNLLSTQVAMLTHLASNYLNAGLEAKRYGTGHASIVPYQSFKTKDQKFLTIGAGNNRHFKKLCQILNLEELTTNKKFVDNKDRVENRIELIGILTEEFRQKTIKEWLDALENCGFPYGPTNNMAEVFSDPQVMHNGMIMEMEHPGCGKNIRIPGPAVRYSTHTYSDAIPPPTLGQ</sequence>
<reference evidence="4" key="1">
    <citation type="submission" date="2003-08" db="EMBL/GenBank/DDBJ databases">
        <authorList>
            <person name="Birren B."/>
            <person name="Nusbaum C."/>
            <person name="Abebe A."/>
            <person name="Abouelleil A."/>
            <person name="Adekoya E."/>
            <person name="Ait-zahra M."/>
            <person name="Allen N."/>
            <person name="Allen T."/>
            <person name="An P."/>
            <person name="Anderson M."/>
            <person name="Anderson S."/>
            <person name="Arachchi H."/>
            <person name="Armbruster J."/>
            <person name="Bachantsang P."/>
            <person name="Baldwin J."/>
            <person name="Barry A."/>
            <person name="Bayul T."/>
            <person name="Blitshsteyn B."/>
            <person name="Bloom T."/>
            <person name="Blye J."/>
            <person name="Boguslavskiy L."/>
            <person name="Borowsky M."/>
            <person name="Boukhgalter B."/>
            <person name="Brunache A."/>
            <person name="Butler J."/>
            <person name="Calixte N."/>
            <person name="Calvo S."/>
            <person name="Camarata J."/>
            <person name="Campo K."/>
            <person name="Chang J."/>
            <person name="Cheshatsang Y."/>
            <person name="Citroen M."/>
            <person name="Collymore A."/>
            <person name="Considine T."/>
            <person name="Cook A."/>
            <person name="Cooke P."/>
            <person name="Corum B."/>
            <person name="Cuomo C."/>
            <person name="David R."/>
            <person name="Dawoe T."/>
            <person name="Degray S."/>
            <person name="Dodge S."/>
            <person name="Dooley K."/>
            <person name="Dorje P."/>
            <person name="Dorjee K."/>
            <person name="Dorris L."/>
            <person name="Duffey N."/>
            <person name="Dupes A."/>
            <person name="Elkins T."/>
            <person name="Engels R."/>
            <person name="Erickson J."/>
            <person name="Farina A."/>
            <person name="Faro S."/>
            <person name="Ferreira P."/>
            <person name="Fischer H."/>
            <person name="Fitzgerald M."/>
            <person name="Foley K."/>
            <person name="Gage D."/>
            <person name="Galagan J."/>
            <person name="Gearin G."/>
            <person name="Gnerre S."/>
            <person name="Gnirke A."/>
            <person name="Goyette A."/>
            <person name="Graham J."/>
            <person name="Grandbois E."/>
            <person name="Gyaltsen K."/>
            <person name="Hafez N."/>
            <person name="Hagopian D."/>
            <person name="Hagos B."/>
            <person name="Hall J."/>
            <person name="Hatcher B."/>
            <person name="Heller A."/>
            <person name="Higgins H."/>
            <person name="Honan T."/>
            <person name="Horn A."/>
            <person name="Houde N."/>
            <person name="Hughes L."/>
            <person name="Hulme W."/>
            <person name="Husby E."/>
            <person name="Iliev I."/>
            <person name="Jaffe D."/>
            <person name="Jones C."/>
            <person name="Kamal M."/>
            <person name="Kamat A."/>
            <person name="Kamvysselis M."/>
            <person name="Karlsson E."/>
            <person name="Kells C."/>
            <person name="Kieu A."/>
            <person name="Kisner P."/>
            <person name="Kodira C."/>
            <person name="Kulbokas E."/>
            <person name="Labutti K."/>
            <person name="Lama D."/>
            <person name="Landers T."/>
            <person name="Leger J."/>
            <person name="Levine S."/>
            <person name="Lewis D."/>
            <person name="Lewis T."/>
            <person name="Lindblad-toh K."/>
            <person name="Liu X."/>
            <person name="Lokyitsang T."/>
            <person name="Lokyitsang Y."/>
            <person name="Lucien O."/>
            <person name="Lui A."/>
            <person name="Ma L.J."/>
            <person name="Mabbitt R."/>
            <person name="Macdonald J."/>
            <person name="Maclean C."/>
            <person name="Major J."/>
            <person name="Manning J."/>
            <person name="Marabella R."/>
            <person name="Maru K."/>
            <person name="Matthews C."/>
            <person name="Mauceli E."/>
            <person name="Mccarthy M."/>
            <person name="Mcdonough S."/>
            <person name="Mcghee T."/>
            <person name="Meldrim J."/>
            <person name="Meneus L."/>
            <person name="Mesirov J."/>
            <person name="Mihalev A."/>
            <person name="Mihova T."/>
            <person name="Mikkelsen T."/>
            <person name="Mlenga V."/>
            <person name="Moru K."/>
            <person name="Mozes J."/>
            <person name="Mulrain L."/>
            <person name="Munson G."/>
            <person name="Naylor J."/>
            <person name="Newes C."/>
            <person name="Nguyen C."/>
            <person name="Nguyen N."/>
            <person name="Nguyen T."/>
            <person name="Nicol R."/>
            <person name="Nielsen C."/>
            <person name="Nizzari M."/>
            <person name="Norbu C."/>
            <person name="Norbu N."/>
            <person name="O'donnell P."/>
            <person name="Okoawo O."/>
            <person name="O'leary S."/>
            <person name="Omotosho B."/>
            <person name="O'neill K."/>
            <person name="Osman S."/>
            <person name="Parker S."/>
            <person name="Perrin D."/>
            <person name="Phunkhang P."/>
            <person name="Piqani B."/>
            <person name="Purcell S."/>
            <person name="Rachupka T."/>
            <person name="Ramasamy U."/>
            <person name="Rameau R."/>
            <person name="Ray V."/>
            <person name="Raymond C."/>
            <person name="Retta R."/>
            <person name="Richardson S."/>
            <person name="Rise C."/>
            <person name="Rodriguez J."/>
            <person name="Rogers J."/>
            <person name="Rogov P."/>
            <person name="Rutman M."/>
            <person name="Schupbach R."/>
            <person name="Seaman C."/>
            <person name="Settipalli S."/>
            <person name="Sharpe T."/>
            <person name="Sheridan J."/>
            <person name="Sherpa N."/>
            <person name="Shi J."/>
            <person name="Smirnov S."/>
            <person name="Smith C."/>
            <person name="Sougnez C."/>
            <person name="Spencer B."/>
            <person name="Stalker J."/>
            <person name="Stange-thomann N."/>
            <person name="Stavropoulos S."/>
            <person name="Stetson K."/>
            <person name="Stone C."/>
            <person name="Stone S."/>
            <person name="Stubbs M."/>
            <person name="Talamas J."/>
            <person name="Tchuinga P."/>
            <person name="Tenzing P."/>
            <person name="Tesfaye S."/>
            <person name="Theodore J."/>
            <person name="Thoulutsang Y."/>
            <person name="Topham K."/>
            <person name="Towey S."/>
            <person name="Tsamla T."/>
            <person name="Tsomo N."/>
            <person name="Vallee D."/>
            <person name="Vassiliev H."/>
            <person name="Venkataraman V."/>
            <person name="Vinson J."/>
            <person name="Vo A."/>
            <person name="Wade C."/>
            <person name="Wang S."/>
            <person name="Wangchuk T."/>
            <person name="Wangdi T."/>
            <person name="Whittaker C."/>
            <person name="Wilkinson J."/>
            <person name="Wu Y."/>
            <person name="Wyman D."/>
            <person name="Yadav S."/>
            <person name="Yang S."/>
            <person name="Yang X."/>
            <person name="Yeager S."/>
            <person name="Yee E."/>
            <person name="Young G."/>
            <person name="Zainoun J."/>
            <person name="Zembeck L."/>
            <person name="Zimmer A."/>
            <person name="Zody M."/>
            <person name="Lander E."/>
        </authorList>
    </citation>
    <scope>NUCLEOTIDE SEQUENCE [LARGE SCALE GENOMIC DNA]</scope>
</reference>
<dbReference type="eggNOG" id="KOG3957">
    <property type="taxonomic scope" value="Eukaryota"/>
</dbReference>
<comment type="similarity">
    <text evidence="1">Belongs to the CoA-transferase III family.</text>
</comment>
<reference evidence="3" key="3">
    <citation type="submission" date="2025-09" db="UniProtKB">
        <authorList>
            <consortium name="Ensembl"/>
        </authorList>
    </citation>
    <scope>IDENTIFICATION</scope>
</reference>
<evidence type="ECO:0000313" key="3">
    <source>
        <dbReference type="Ensembl" id="ENSCSAVP00000018774.1"/>
    </source>
</evidence>
<proteinExistence type="inferred from homology"/>
<evidence type="ECO:0008006" key="5">
    <source>
        <dbReference type="Google" id="ProtNLM"/>
    </source>
</evidence>
<dbReference type="AlphaFoldDB" id="H2ZMF8"/>
<dbReference type="InterPro" id="IPR044855">
    <property type="entry name" value="CoA-Trfase_III_dom3_sf"/>
</dbReference>
<dbReference type="OMA" id="IIAGPYC"/>
<dbReference type="Gene3D" id="3.40.50.10540">
    <property type="entry name" value="Crotonobetainyl-coa:carnitine coa-transferase, domain 1"/>
    <property type="match status" value="1"/>
</dbReference>
<evidence type="ECO:0000256" key="1">
    <source>
        <dbReference type="ARBA" id="ARBA00008383"/>
    </source>
</evidence>
<dbReference type="GO" id="GO:0005739">
    <property type="term" value="C:mitochondrion"/>
    <property type="evidence" value="ECO:0007669"/>
    <property type="project" value="TreeGrafter"/>
</dbReference>
<dbReference type="GO" id="GO:0047369">
    <property type="term" value="F:succinate-hydroxymethylglutarate CoA-transferase activity"/>
    <property type="evidence" value="ECO:0007669"/>
    <property type="project" value="TreeGrafter"/>
</dbReference>
<keyword evidence="2" id="KW-0808">Transferase</keyword>
<evidence type="ECO:0000256" key="2">
    <source>
        <dbReference type="ARBA" id="ARBA00022679"/>
    </source>
</evidence>